<dbReference type="Proteomes" id="UP000255050">
    <property type="component" value="Unassembled WGS sequence"/>
</dbReference>
<evidence type="ECO:0000313" key="2">
    <source>
        <dbReference type="EMBL" id="STW80703.1"/>
    </source>
</evidence>
<accession>A0A7H4M1C5</accession>
<dbReference type="Gene3D" id="2.60.200.60">
    <property type="match status" value="1"/>
</dbReference>
<dbReference type="EMBL" id="UGJR01000002">
    <property type="protein sequence ID" value="STR42201.1"/>
    <property type="molecule type" value="Genomic_DNA"/>
</dbReference>
<evidence type="ECO:0000313" key="4">
    <source>
        <dbReference type="Proteomes" id="UP000255050"/>
    </source>
</evidence>
<dbReference type="InterPro" id="IPR025460">
    <property type="entry name" value="DUF4280"/>
</dbReference>
<evidence type="ECO:0008006" key="5">
    <source>
        <dbReference type="Google" id="ProtNLM"/>
    </source>
</evidence>
<name>A0A7H4M1C5_9ENTR</name>
<organism evidence="1 4">
    <name type="scientific">Klebsiella michiganensis</name>
    <dbReference type="NCBI Taxonomy" id="1134687"/>
    <lineage>
        <taxon>Bacteria</taxon>
        <taxon>Pseudomonadati</taxon>
        <taxon>Pseudomonadota</taxon>
        <taxon>Gammaproteobacteria</taxon>
        <taxon>Enterobacterales</taxon>
        <taxon>Enterobacteriaceae</taxon>
        <taxon>Klebsiella/Raoultella group</taxon>
        <taxon>Klebsiella</taxon>
    </lineage>
</organism>
<reference evidence="3 4" key="1">
    <citation type="submission" date="2018-06" db="EMBL/GenBank/DDBJ databases">
        <authorList>
            <consortium name="Pathogen Informatics"/>
            <person name="Doyle S."/>
        </authorList>
    </citation>
    <scope>NUCLEOTIDE SEQUENCE [LARGE SCALE GENOMIC DNA]</scope>
    <source>
        <strain evidence="2 3">NCTC11685</strain>
        <strain evidence="1 4">NCTC11694</strain>
    </source>
</reference>
<dbReference type="EMBL" id="UGMS01000006">
    <property type="protein sequence ID" value="STW80703.1"/>
    <property type="molecule type" value="Genomic_DNA"/>
</dbReference>
<dbReference type="Proteomes" id="UP000254863">
    <property type="component" value="Unassembled WGS sequence"/>
</dbReference>
<comment type="caution">
    <text evidence="1">The sequence shown here is derived from an EMBL/GenBank/DDBJ whole genome shotgun (WGS) entry which is preliminary data.</text>
</comment>
<evidence type="ECO:0000313" key="3">
    <source>
        <dbReference type="Proteomes" id="UP000254863"/>
    </source>
</evidence>
<protein>
    <recommendedName>
        <fullName evidence="5">DUF4280 domain-containing protein</fullName>
    </recommendedName>
</protein>
<gene>
    <name evidence="2" type="ORF">NCTC11685_08070</name>
    <name evidence="1" type="ORF">NCTC11694_03413</name>
</gene>
<evidence type="ECO:0000313" key="1">
    <source>
        <dbReference type="EMBL" id="STR42201.1"/>
    </source>
</evidence>
<sequence>MAATGGITMSCPGVCTGALLQCSFGIAPGTLNILPTSRTLVSNMPMANIMDNKPFVNIMPFGMCSSIANPTVAAATAAALGVLTPMPCIPTTPAPWAPGSPTVLVGNMPALTAQSKLICIWGGVIQISFPGQVTTVVA</sequence>
<dbReference type="AlphaFoldDB" id="A0A7H4M1C5"/>
<dbReference type="Pfam" id="PF14107">
    <property type="entry name" value="DUF4280"/>
    <property type="match status" value="1"/>
</dbReference>
<proteinExistence type="predicted"/>